<dbReference type="InterPro" id="IPR006918">
    <property type="entry name" value="COBRA_pln"/>
</dbReference>
<keyword evidence="5" id="KW-1185">Reference proteome</keyword>
<evidence type="ECO:0000256" key="1">
    <source>
        <dbReference type="ARBA" id="ARBA00005507"/>
    </source>
</evidence>
<sequence length="523" mass="58925">MFHASYEELFKFSHTLLSAMEIWQLLGSLRDLAAVLGRLTLLASLHRSFLAATCADCAIFYSCHLVVLPWVCGLADTIFLLTSRGLLFSVFLLFSMEEGKKYPFIQEFIGPLLFDYYEINLYSLEEFISSDCSGIREEELDWNQFWVLSESEVKTRRNRIFMSGRRRKKSQTRRLKTTSSRICRDCSVESQVKELLRPGIPKQLAFSNLLLQTSFLIQDMLMARAHQNYKSGNYKQALEHSSALYERNPRRTVAYDAFDPYGSINIKWDIVSWTPDGYVAVVTIQNSQIYRPIMSPGWTIGWTWAKKEVIWSMVGAQATDQGDCSKFKGNIPHCCMRNPTIVDLLPGVPNNQRFFDCCKGGVLAPSEQDPSPAVSAFQLSVGLSGTSNKTVKPPKNFYLLGPGPGYTCGAATIAPPTVSLSADGRRRTRTMNDAGMFYGIKYFNDLLMEAGPNGHVQTELLLKKDKTTFTLDQGWAFPLKIYFNGDECMMPLPDSYPSLPNSAYRNSISSFTLATLLLMVLLA</sequence>
<dbReference type="GO" id="GO:0098552">
    <property type="term" value="C:side of membrane"/>
    <property type="evidence" value="ECO:0007669"/>
    <property type="project" value="UniProtKB-KW"/>
</dbReference>
<proteinExistence type="inferred from homology"/>
<accession>W9RBW2</accession>
<evidence type="ECO:0000256" key="2">
    <source>
        <dbReference type="ARBA" id="ARBA00022729"/>
    </source>
</evidence>
<keyword evidence="2" id="KW-0732">Signal</keyword>
<dbReference type="GO" id="GO:0010215">
    <property type="term" value="P:cellulose microfibril organization"/>
    <property type="evidence" value="ECO:0007669"/>
    <property type="project" value="InterPro"/>
</dbReference>
<evidence type="ECO:0000313" key="4">
    <source>
        <dbReference type="EMBL" id="EXB50056.1"/>
    </source>
</evidence>
<comment type="similarity">
    <text evidence="1">Belongs to the COBRA family.</text>
</comment>
<evidence type="ECO:0008006" key="6">
    <source>
        <dbReference type="Google" id="ProtNLM"/>
    </source>
</evidence>
<organism evidence="4 5">
    <name type="scientific">Morus notabilis</name>
    <dbReference type="NCBI Taxonomy" id="981085"/>
    <lineage>
        <taxon>Eukaryota</taxon>
        <taxon>Viridiplantae</taxon>
        <taxon>Streptophyta</taxon>
        <taxon>Embryophyta</taxon>
        <taxon>Tracheophyta</taxon>
        <taxon>Spermatophyta</taxon>
        <taxon>Magnoliopsida</taxon>
        <taxon>eudicotyledons</taxon>
        <taxon>Gunneridae</taxon>
        <taxon>Pentapetalae</taxon>
        <taxon>rosids</taxon>
        <taxon>fabids</taxon>
        <taxon>Rosales</taxon>
        <taxon>Moraceae</taxon>
        <taxon>Moreae</taxon>
        <taxon>Morus</taxon>
    </lineage>
</organism>
<evidence type="ECO:0000313" key="5">
    <source>
        <dbReference type="Proteomes" id="UP000030645"/>
    </source>
</evidence>
<protein>
    <recommendedName>
        <fullName evidence="6">COBRA-like protein 1</fullName>
    </recommendedName>
</protein>
<dbReference type="STRING" id="981085.W9RBW2"/>
<dbReference type="GO" id="GO:0005886">
    <property type="term" value="C:plasma membrane"/>
    <property type="evidence" value="ECO:0007669"/>
    <property type="project" value="UniProtKB-SubCell"/>
</dbReference>
<dbReference type="EMBL" id="KE343976">
    <property type="protein sequence ID" value="EXB50056.1"/>
    <property type="molecule type" value="Genomic_DNA"/>
</dbReference>
<name>W9RBW2_9ROSA</name>
<dbReference type="GO" id="GO:0052324">
    <property type="term" value="P:plant-type cell wall cellulose biosynthetic process"/>
    <property type="evidence" value="ECO:0007669"/>
    <property type="project" value="TreeGrafter"/>
</dbReference>
<reference evidence="5" key="1">
    <citation type="submission" date="2013-01" db="EMBL/GenBank/DDBJ databases">
        <title>Draft Genome Sequence of a Mulberry Tree, Morus notabilis C.K. Schneid.</title>
        <authorList>
            <person name="He N."/>
            <person name="Zhao S."/>
        </authorList>
    </citation>
    <scope>NUCLEOTIDE SEQUENCE</scope>
</reference>
<gene>
    <name evidence="4" type="ORF">L484_007358</name>
</gene>
<dbReference type="AlphaFoldDB" id="W9RBW2"/>
<evidence type="ECO:0000256" key="3">
    <source>
        <dbReference type="ARBA" id="ARBA00023180"/>
    </source>
</evidence>
<dbReference type="PANTHER" id="PTHR31673:SF57">
    <property type="entry name" value="COBRA-LIKE PROTEIN"/>
    <property type="match status" value="1"/>
</dbReference>
<keyword evidence="3" id="KW-0325">Glycoprotein</keyword>
<dbReference type="Pfam" id="PF04833">
    <property type="entry name" value="COBRA"/>
    <property type="match status" value="1"/>
</dbReference>
<dbReference type="PANTHER" id="PTHR31673">
    <property type="entry name" value="PROTEIN COBRA"/>
    <property type="match status" value="1"/>
</dbReference>
<dbReference type="Proteomes" id="UP000030645">
    <property type="component" value="Unassembled WGS sequence"/>
</dbReference>